<proteinExistence type="predicted"/>
<keyword evidence="4" id="KW-0949">S-adenosyl-L-methionine</keyword>
<organism evidence="7 8">
    <name type="scientific">Brachyspira hampsonii 30446</name>
    <dbReference type="NCBI Taxonomy" id="1289135"/>
    <lineage>
        <taxon>Bacteria</taxon>
        <taxon>Pseudomonadati</taxon>
        <taxon>Spirochaetota</taxon>
        <taxon>Spirochaetia</taxon>
        <taxon>Brachyspirales</taxon>
        <taxon>Brachyspiraceae</taxon>
        <taxon>Brachyspira</taxon>
    </lineage>
</organism>
<dbReference type="EMBL" id="ALNZ01000025">
    <property type="protein sequence ID" value="EKV57148.1"/>
    <property type="molecule type" value="Genomic_DNA"/>
</dbReference>
<accession>A0A2U4EW31</accession>
<comment type="catalytic activity">
    <reaction evidence="5">
        <text>a 2'-deoxyadenosine in DNA + S-adenosyl-L-methionine = an N(6)-methyl-2'-deoxyadenosine in DNA + S-adenosyl-L-homocysteine + H(+)</text>
        <dbReference type="Rhea" id="RHEA:15197"/>
        <dbReference type="Rhea" id="RHEA-COMP:12418"/>
        <dbReference type="Rhea" id="RHEA-COMP:12419"/>
        <dbReference type="ChEBI" id="CHEBI:15378"/>
        <dbReference type="ChEBI" id="CHEBI:57856"/>
        <dbReference type="ChEBI" id="CHEBI:59789"/>
        <dbReference type="ChEBI" id="CHEBI:90615"/>
        <dbReference type="ChEBI" id="CHEBI:90616"/>
        <dbReference type="EC" id="2.1.1.72"/>
    </reaction>
</comment>
<protein>
    <recommendedName>
        <fullName evidence="1">site-specific DNA-methyltransferase (adenine-specific)</fullName>
        <ecNumber evidence="1">2.1.1.72</ecNumber>
    </recommendedName>
</protein>
<evidence type="ECO:0000256" key="3">
    <source>
        <dbReference type="ARBA" id="ARBA00022679"/>
    </source>
</evidence>
<comment type="caution">
    <text evidence="7">The sequence shown here is derived from an EMBL/GenBank/DDBJ whole genome shotgun (WGS) entry which is preliminary data.</text>
</comment>
<keyword evidence="2" id="KW-0489">Methyltransferase</keyword>
<evidence type="ECO:0000256" key="1">
    <source>
        <dbReference type="ARBA" id="ARBA00011900"/>
    </source>
</evidence>
<reference evidence="7 8" key="1">
    <citation type="submission" date="2012-07" db="EMBL/GenBank/DDBJ databases">
        <title>Genome sequence of Brachyspira sp. 30446, isolated from a pig with mucohaemorrhagic colitis.</title>
        <authorList>
            <person name="Rubin J.E."/>
            <person name="Fernando C."/>
            <person name="Harding J.C.S."/>
            <person name="Hill J.E."/>
        </authorList>
    </citation>
    <scope>NUCLEOTIDE SEQUENCE [LARGE SCALE GENOMIC DNA]</scope>
    <source>
        <strain evidence="7 8">30446</strain>
    </source>
</reference>
<dbReference type="InterPro" id="IPR029063">
    <property type="entry name" value="SAM-dependent_MTases_sf"/>
</dbReference>
<dbReference type="RefSeq" id="WP_008723689.1">
    <property type="nucleotide sequence ID" value="NZ_JH994111.1"/>
</dbReference>
<evidence type="ECO:0000259" key="6">
    <source>
        <dbReference type="Pfam" id="PF07669"/>
    </source>
</evidence>
<dbReference type="GO" id="GO:0003676">
    <property type="term" value="F:nucleic acid binding"/>
    <property type="evidence" value="ECO:0007669"/>
    <property type="project" value="InterPro"/>
</dbReference>
<dbReference type="SUPFAM" id="SSF53335">
    <property type="entry name" value="S-adenosyl-L-methionine-dependent methyltransferases"/>
    <property type="match status" value="1"/>
</dbReference>
<dbReference type="OrthoDB" id="32195at2"/>
<keyword evidence="3" id="KW-0808">Transferase</keyword>
<evidence type="ECO:0000313" key="8">
    <source>
        <dbReference type="Proteomes" id="UP000011663"/>
    </source>
</evidence>
<dbReference type="EC" id="2.1.1.72" evidence="1"/>
<dbReference type="STRING" id="1289135.A966_06760"/>
<gene>
    <name evidence="7" type="ORF">A966_06760</name>
</gene>
<dbReference type="GO" id="GO:0009007">
    <property type="term" value="F:site-specific DNA-methyltransferase (adenine-specific) activity"/>
    <property type="evidence" value="ECO:0007669"/>
    <property type="project" value="UniProtKB-EC"/>
</dbReference>
<dbReference type="GeneID" id="66487774"/>
<evidence type="ECO:0000256" key="5">
    <source>
        <dbReference type="ARBA" id="ARBA00047942"/>
    </source>
</evidence>
<name>A0A2U4EW31_9SPIR</name>
<dbReference type="InterPro" id="IPR011639">
    <property type="entry name" value="MethylTrfase_TaqI-like_dom"/>
</dbReference>
<evidence type="ECO:0000256" key="4">
    <source>
        <dbReference type="ARBA" id="ARBA00022691"/>
    </source>
</evidence>
<dbReference type="InterPro" id="IPR050953">
    <property type="entry name" value="N4_N6_ade-DNA_methylase"/>
</dbReference>
<dbReference type="PRINTS" id="PR00507">
    <property type="entry name" value="N12N6MTFRASE"/>
</dbReference>
<dbReference type="Gene3D" id="3.40.50.150">
    <property type="entry name" value="Vaccinia Virus protein VP39"/>
    <property type="match status" value="1"/>
</dbReference>
<dbReference type="PANTHER" id="PTHR33841:SF1">
    <property type="entry name" value="DNA METHYLTRANSFERASE A"/>
    <property type="match status" value="1"/>
</dbReference>
<dbReference type="PROSITE" id="PS00092">
    <property type="entry name" value="N6_MTASE"/>
    <property type="match status" value="1"/>
</dbReference>
<evidence type="ECO:0000256" key="2">
    <source>
        <dbReference type="ARBA" id="ARBA00022603"/>
    </source>
</evidence>
<dbReference type="Proteomes" id="UP000011663">
    <property type="component" value="Unassembled WGS sequence"/>
</dbReference>
<dbReference type="GO" id="GO:0006304">
    <property type="term" value="P:DNA modification"/>
    <property type="evidence" value="ECO:0007669"/>
    <property type="project" value="InterPro"/>
</dbReference>
<dbReference type="Pfam" id="PF07669">
    <property type="entry name" value="Eco57I"/>
    <property type="match status" value="2"/>
</dbReference>
<feature type="domain" description="Type II methyltransferase M.TaqI-like" evidence="6">
    <location>
        <begin position="847"/>
        <end position="912"/>
    </location>
</feature>
<dbReference type="PANTHER" id="PTHR33841">
    <property type="entry name" value="DNA METHYLTRANSFERASE YEEA-RELATED"/>
    <property type="match status" value="1"/>
</dbReference>
<dbReference type="InterPro" id="IPR002052">
    <property type="entry name" value="DNA_methylase_N6_adenine_CS"/>
</dbReference>
<evidence type="ECO:0000313" key="7">
    <source>
        <dbReference type="EMBL" id="EKV57148.1"/>
    </source>
</evidence>
<dbReference type="GO" id="GO:0032259">
    <property type="term" value="P:methylation"/>
    <property type="evidence" value="ECO:0007669"/>
    <property type="project" value="UniProtKB-KW"/>
</dbReference>
<sequence>MIYDYIKNNYFSDRVLNSDIKKYFNDDDNCKKAFDYIKSLYKKYDLKKLNESQLEDEFIKPILTNAFEYKYINQKVIIIHGEEMKPDYILFSDDDIKNNYINNENIDDILLVFEAKSWGLSLDSKKIKESPHRQLVRYNLFLGIRYGILSNGKEWRLYDLKDKKSEKIFFEINLENIINDDNYEAFEYFYYIFRKKFFVLEDKEKQSNAQKIAALNEETINEIEEDLKNVIYGDNSIIEKIGQVLYKSYSDESLDNLFNHSIMMAYRLLFIAYFETKYESQLFAEHEHYKSKALFTLYKKLEEHYSTEKKESKLKAYQELCELFDILDKGSIPFHIPLLNGGLFDVNKAPLFEYKRNKTLFSNDEVYDILKELLQIRDDKNKINIRNFSIMSVTHIGNIYEGLLQYTFRHAAEKKYYLEYRENKEKKSGYFEIYDYEEIKKNKNITVDVEREIKPNSIYLVNSSNSRKMSASYYTPASLSNFMVHDAVNIILQNEKYKNNILSLKVLDNACGSGHFLVDFLDALTENIYSRIFKSENENGDFYYLYDYIMSEKEKIKDNLSNYNLEDMEIDELQILKRILLKKVIYGVDINYFSVELTRLSLWLKTFIFGTPLSFIEHHIKEGNSLIGSTIEEGQKALSEYYENEHNQRDLFSQDFRDVFADLKNVSEQLSSLPDSTTEEIEKSKEIYINEILPKQRKLSSILDLVTYKKLKESLKKKKDAEVLSIDPYTNLRDIEHYNSGSEDFKEVSRVARKYKFFNYDIEFPESYNYGFDIIIGNPPWDKVKLDDKDFFSQYRSNYRTMKNNEKKQTQDNLLKYYKEIKEEYEDTNKRINTILSYYGNYYPLNEGAGDTNLFRLFIERNISLISMNGSLIYVTPSAWSYEEGSIILRKHIFDNLYFRYFYQFENKKAIFHDVHRSYKFAVWSLKKEKIINKDYKVPCFFMEHDAERLYKEENKNKILYPLDFSRKYFEDTYMIPEIESNSDINILEKMYSIGKRIDREYIDFYNELHMTNDKDIFLEKRNNDEMPLYEGKMVWQFNSKFEEAQYFVDEEKLKERLFSKEVYRMVDNLYNDISIKEAEEKMKSTKIKNKNSYDKTSKENKVMRFINIGKKEDFIKYIVYDYTFPRLAFRGIASNTNERTLISSIIPSNSTAGNSLYLSYSKKYYLEDKNIKIKAISFKRLLWVNALFNSIVLDYVLRFLVDMNVNKTYLMRLPLIHASDEELDTETYKTICNNAFALSLYNNKELAAFYSLPDSFDLPQNSKDYDMLQIQNDILIAKLYSITFNELSNMLKTFKVLNDKKPHYVKTLLHKAENVLKK</sequence>
<feature type="domain" description="Type II methyltransferase M.TaqI-like" evidence="6">
    <location>
        <begin position="585"/>
        <end position="805"/>
    </location>
</feature>